<dbReference type="Proteomes" id="UP000305196">
    <property type="component" value="Unassembled WGS sequence"/>
</dbReference>
<proteinExistence type="predicted"/>
<protein>
    <recommendedName>
        <fullName evidence="4">Variable surface protein</fullName>
    </recommendedName>
</protein>
<dbReference type="InterPro" id="IPR022139">
    <property type="entry name" value="Fam-L/Fam-M-like_plasmodium"/>
</dbReference>
<feature type="non-terminal residue" evidence="2">
    <location>
        <position position="202"/>
    </location>
</feature>
<dbReference type="EMBL" id="FLYI01000344">
    <property type="protein sequence ID" value="SCA82035.1"/>
    <property type="molecule type" value="Genomic_DNA"/>
</dbReference>
<feature type="transmembrane region" description="Helical" evidence="1">
    <location>
        <begin position="152"/>
        <end position="175"/>
    </location>
</feature>
<evidence type="ECO:0000313" key="3">
    <source>
        <dbReference type="Proteomes" id="UP000305196"/>
    </source>
</evidence>
<evidence type="ECO:0000313" key="2">
    <source>
        <dbReference type="EMBL" id="SCA82035.1"/>
    </source>
</evidence>
<dbReference type="AlphaFoldDB" id="A0A1G4E9F9"/>
<organism evidence="2 3">
    <name type="scientific">Plasmodium vivax</name>
    <name type="common">malaria parasite P. vivax</name>
    <dbReference type="NCBI Taxonomy" id="5855"/>
    <lineage>
        <taxon>Eukaryota</taxon>
        <taxon>Sar</taxon>
        <taxon>Alveolata</taxon>
        <taxon>Apicomplexa</taxon>
        <taxon>Aconoidasida</taxon>
        <taxon>Haemosporida</taxon>
        <taxon>Plasmodiidae</taxon>
        <taxon>Plasmodium</taxon>
        <taxon>Plasmodium (Plasmodium)</taxon>
    </lineage>
</organism>
<keyword evidence="1" id="KW-1133">Transmembrane helix</keyword>
<dbReference type="VEuPathDB" id="PlasmoDB:PVP01_0005490"/>
<dbReference type="Pfam" id="PF12420">
    <property type="entry name" value="DUF3671"/>
    <property type="match status" value="1"/>
</dbReference>
<gene>
    <name evidence="2" type="ORF">PVC01_000092700</name>
</gene>
<feature type="transmembrane region" description="Helical" evidence="1">
    <location>
        <begin position="90"/>
        <end position="111"/>
    </location>
</feature>
<evidence type="ECO:0000256" key="1">
    <source>
        <dbReference type="SAM" id="Phobius"/>
    </source>
</evidence>
<sequence length="202" mass="23824">DKLLEDRNNNDVESGTYFVSPYEKLSKRDSNKMGVLNRKYRKKIVKKRGLAKLDNYFEKKLFEKIDNIYELSKEMRNDKKSYKKKMLNKYGYKLILFCLLPILGLILPIILGANALDICLIEFCDHTDHTNGNKDCTKYMIGDKKPILEGSLYINAVYTYIMTIIVICFVLYVLIKIIKYERIKMNKGKMSMKEYCRFCKDV</sequence>
<reference evidence="2 3" key="1">
    <citation type="submission" date="2016-07" db="EMBL/GenBank/DDBJ databases">
        <authorList>
            <consortium name="Pathogen Informatics"/>
        </authorList>
    </citation>
    <scope>NUCLEOTIDE SEQUENCE [LARGE SCALE GENOMIC DNA]</scope>
</reference>
<keyword evidence="1" id="KW-0472">Membrane</keyword>
<dbReference type="VEuPathDB" id="PlasmoDB:PVW1_120006600"/>
<keyword evidence="1" id="KW-0812">Transmembrane</keyword>
<evidence type="ECO:0008006" key="4">
    <source>
        <dbReference type="Google" id="ProtNLM"/>
    </source>
</evidence>
<name>A0A1G4E9F9_PLAVI</name>
<feature type="non-terminal residue" evidence="2">
    <location>
        <position position="1"/>
    </location>
</feature>
<accession>A0A1G4E9F9</accession>